<dbReference type="Gene3D" id="3.60.130.10">
    <property type="entry name" value="Clavaminate synthase-like"/>
    <property type="match status" value="1"/>
</dbReference>
<dbReference type="GO" id="GO:0016706">
    <property type="term" value="F:2-oxoglutarate-dependent dioxygenase activity"/>
    <property type="evidence" value="ECO:0007669"/>
    <property type="project" value="UniProtKB-ARBA"/>
</dbReference>
<dbReference type="InterPro" id="IPR050411">
    <property type="entry name" value="AlphaKG_dependent_hydroxylases"/>
</dbReference>
<evidence type="ECO:0000256" key="2">
    <source>
        <dbReference type="ARBA" id="ARBA00023002"/>
    </source>
</evidence>
<dbReference type="EMBL" id="NPDN01000005">
    <property type="protein sequence ID" value="PJZ25397.1"/>
    <property type="molecule type" value="Genomic_DNA"/>
</dbReference>
<keyword evidence="5" id="KW-0223">Dioxygenase</keyword>
<dbReference type="PANTHER" id="PTHR10696:SF56">
    <property type="entry name" value="TAUD_TFDA-LIKE DOMAIN-CONTAINING PROTEIN"/>
    <property type="match status" value="1"/>
</dbReference>
<comment type="caution">
    <text evidence="5">The sequence shown here is derived from an EMBL/GenBank/DDBJ whole genome shotgun (WGS) entry which is preliminary data.</text>
</comment>
<sequence>MKTNTISRSGKSAIKKVSLNKTKPKGIGRVERSFFPGKELPRIYGPGDTNALESGFLPAWISKNKKSIEADLLEYGAVLFRGFQISSAQEFENVALSLDKNLKTDYLGTSPRNKVTQFVHTASELPPHYPIMQHAEMSFLDKPPRKLMFFCAVAPKEHGETPIADLRKIYEDLDPDLLKKFETKGVKYIRKYDGPNASRYNLWKTKRWDEMFSTKEKKQVEKIAAQQRFQVEWLPEDGLKLTNKQVAVRKHPIAKTKAWHNHSQVFHQDAARLEYAKILKQQGTIRSLILAGVLYVLTFLKKKLVEPKDQDTNVIFGDDSEISVSEIDKVSQTFWKHLSIFSWQKGDVLLIDNYSVSHGRLPFSGPREILVTWTD</sequence>
<dbReference type="PANTHER" id="PTHR10696">
    <property type="entry name" value="GAMMA-BUTYROBETAINE HYDROXYLASE-RELATED"/>
    <property type="match status" value="1"/>
</dbReference>
<proteinExistence type="predicted"/>
<evidence type="ECO:0000256" key="1">
    <source>
        <dbReference type="ARBA" id="ARBA00001954"/>
    </source>
</evidence>
<keyword evidence="6" id="KW-1185">Reference proteome</keyword>
<dbReference type="InterPro" id="IPR042098">
    <property type="entry name" value="TauD-like_sf"/>
</dbReference>
<dbReference type="GO" id="GO:0017000">
    <property type="term" value="P:antibiotic biosynthetic process"/>
    <property type="evidence" value="ECO:0007669"/>
    <property type="project" value="UniProtKB-KW"/>
</dbReference>
<keyword evidence="3" id="KW-0045">Antibiotic biosynthesis</keyword>
<evidence type="ECO:0000256" key="3">
    <source>
        <dbReference type="ARBA" id="ARBA00023194"/>
    </source>
</evidence>
<dbReference type="RefSeq" id="WP_100706743.1">
    <property type="nucleotide sequence ID" value="NZ_NPDL01000008.1"/>
</dbReference>
<gene>
    <name evidence="5" type="ORF">CH357_10765</name>
</gene>
<evidence type="ECO:0000313" key="6">
    <source>
        <dbReference type="Proteomes" id="UP000232196"/>
    </source>
</evidence>
<accession>A0A2M9XCH7</accession>
<dbReference type="InterPro" id="IPR003819">
    <property type="entry name" value="TauD/TfdA-like"/>
</dbReference>
<feature type="domain" description="TauD/TfdA-like" evidence="4">
    <location>
        <begin position="60"/>
        <end position="373"/>
    </location>
</feature>
<dbReference type="Proteomes" id="UP000232196">
    <property type="component" value="Unassembled WGS sequence"/>
</dbReference>
<name>A0A2M9XCH7_9LEPT</name>
<organism evidence="5 6">
    <name type="scientific">Leptospira hartskeerlii</name>
    <dbReference type="NCBI Taxonomy" id="2023177"/>
    <lineage>
        <taxon>Bacteria</taxon>
        <taxon>Pseudomonadati</taxon>
        <taxon>Spirochaetota</taxon>
        <taxon>Spirochaetia</taxon>
        <taxon>Leptospirales</taxon>
        <taxon>Leptospiraceae</taxon>
        <taxon>Leptospira</taxon>
    </lineage>
</organism>
<protein>
    <submittedName>
        <fullName evidence="5">Taurine dioxygenase</fullName>
    </submittedName>
</protein>
<dbReference type="SUPFAM" id="SSF51197">
    <property type="entry name" value="Clavaminate synthase-like"/>
    <property type="match status" value="1"/>
</dbReference>
<reference evidence="5 6" key="1">
    <citation type="submission" date="2017-07" db="EMBL/GenBank/DDBJ databases">
        <title>Leptospira spp. isolated from tropical soils.</title>
        <authorList>
            <person name="Thibeaux R."/>
            <person name="Iraola G."/>
            <person name="Ferres I."/>
            <person name="Bierque E."/>
            <person name="Girault D."/>
            <person name="Soupe-Gilbert M.-E."/>
            <person name="Picardeau M."/>
            <person name="Goarant C."/>
        </authorList>
    </citation>
    <scope>NUCLEOTIDE SEQUENCE [LARGE SCALE GENOMIC DNA]</scope>
    <source>
        <strain evidence="5 6">MCA1-C-A1</strain>
    </source>
</reference>
<evidence type="ECO:0000259" key="4">
    <source>
        <dbReference type="Pfam" id="PF02668"/>
    </source>
</evidence>
<dbReference type="Pfam" id="PF02668">
    <property type="entry name" value="TauD"/>
    <property type="match status" value="1"/>
</dbReference>
<evidence type="ECO:0000313" key="5">
    <source>
        <dbReference type="EMBL" id="PJZ25397.1"/>
    </source>
</evidence>
<dbReference type="AlphaFoldDB" id="A0A2M9XCH7"/>
<keyword evidence="2" id="KW-0560">Oxidoreductase</keyword>
<dbReference type="OrthoDB" id="9769888at2"/>
<comment type="cofactor">
    <cofactor evidence="1">
        <name>Fe(2+)</name>
        <dbReference type="ChEBI" id="CHEBI:29033"/>
    </cofactor>
</comment>